<dbReference type="InterPro" id="IPR037518">
    <property type="entry name" value="MPN"/>
</dbReference>
<comment type="similarity">
    <text evidence="1 7">Belongs to the UPF0758 family.</text>
</comment>
<dbReference type="InterPro" id="IPR010994">
    <property type="entry name" value="RuvA_2-like"/>
</dbReference>
<evidence type="ECO:0000256" key="1">
    <source>
        <dbReference type="ARBA" id="ARBA00010243"/>
    </source>
</evidence>
<dbReference type="GO" id="GO:0008237">
    <property type="term" value="F:metallopeptidase activity"/>
    <property type="evidence" value="ECO:0007669"/>
    <property type="project" value="UniProtKB-KW"/>
</dbReference>
<accession>A0A2U3AIG6</accession>
<evidence type="ECO:0000256" key="5">
    <source>
        <dbReference type="ARBA" id="ARBA00022833"/>
    </source>
</evidence>
<proteinExistence type="inferred from homology"/>
<evidence type="ECO:0000313" key="9">
    <source>
        <dbReference type="EMBL" id="PWI24320.1"/>
    </source>
</evidence>
<keyword evidence="6" id="KW-0482">Metalloprotease</keyword>
<dbReference type="PANTHER" id="PTHR30471">
    <property type="entry name" value="DNA REPAIR PROTEIN RADC"/>
    <property type="match status" value="1"/>
</dbReference>
<dbReference type="InterPro" id="IPR046778">
    <property type="entry name" value="UPF0758_N"/>
</dbReference>
<comment type="caution">
    <text evidence="9">The sequence shown here is derived from an EMBL/GenBank/DDBJ whole genome shotgun (WGS) entry which is preliminary data.</text>
</comment>
<dbReference type="AlphaFoldDB" id="A0A2U3AIG6"/>
<keyword evidence="10" id="KW-1185">Reference proteome</keyword>
<dbReference type="GO" id="GO:0046872">
    <property type="term" value="F:metal ion binding"/>
    <property type="evidence" value="ECO:0007669"/>
    <property type="project" value="UniProtKB-KW"/>
</dbReference>
<protein>
    <recommendedName>
        <fullName evidence="8">MPN domain-containing protein</fullName>
    </recommendedName>
</protein>
<evidence type="ECO:0000256" key="7">
    <source>
        <dbReference type="RuleBase" id="RU003797"/>
    </source>
</evidence>
<dbReference type="Proteomes" id="UP000245938">
    <property type="component" value="Unassembled WGS sequence"/>
</dbReference>
<reference evidence="9 10" key="1">
    <citation type="submission" date="2018-05" db="EMBL/GenBank/DDBJ databases">
        <title>Kurthia sibirica genome sequence.</title>
        <authorList>
            <person name="Maclea K.S."/>
            <person name="Goen A.E."/>
        </authorList>
    </citation>
    <scope>NUCLEOTIDE SEQUENCE [LARGE SCALE GENOMIC DNA]</scope>
    <source>
        <strain evidence="9 10">ATCC 49154</strain>
    </source>
</reference>
<dbReference type="SUPFAM" id="SSF47781">
    <property type="entry name" value="RuvA domain 2-like"/>
    <property type="match status" value="1"/>
</dbReference>
<dbReference type="PROSITE" id="PS50249">
    <property type="entry name" value="MPN"/>
    <property type="match status" value="1"/>
</dbReference>
<dbReference type="InterPro" id="IPR020891">
    <property type="entry name" value="UPF0758_CS"/>
</dbReference>
<evidence type="ECO:0000256" key="4">
    <source>
        <dbReference type="ARBA" id="ARBA00022801"/>
    </source>
</evidence>
<dbReference type="Pfam" id="PF20582">
    <property type="entry name" value="UPF0758_N"/>
    <property type="match status" value="1"/>
</dbReference>
<dbReference type="OrthoDB" id="9804482at2"/>
<dbReference type="PROSITE" id="PS01302">
    <property type="entry name" value="UPF0758"/>
    <property type="match status" value="1"/>
</dbReference>
<keyword evidence="4" id="KW-0378">Hydrolase</keyword>
<evidence type="ECO:0000256" key="2">
    <source>
        <dbReference type="ARBA" id="ARBA00022670"/>
    </source>
</evidence>
<dbReference type="InterPro" id="IPR001405">
    <property type="entry name" value="UPF0758"/>
</dbReference>
<evidence type="ECO:0000259" key="8">
    <source>
        <dbReference type="PROSITE" id="PS50249"/>
    </source>
</evidence>
<dbReference type="InterPro" id="IPR025657">
    <property type="entry name" value="RadC_JAB"/>
</dbReference>
<dbReference type="PANTHER" id="PTHR30471:SF3">
    <property type="entry name" value="UPF0758 PROTEIN YEES-RELATED"/>
    <property type="match status" value="1"/>
</dbReference>
<feature type="domain" description="MPN" evidence="8">
    <location>
        <begin position="108"/>
        <end position="230"/>
    </location>
</feature>
<dbReference type="CDD" id="cd08071">
    <property type="entry name" value="MPN_DUF2466"/>
    <property type="match status" value="1"/>
</dbReference>
<keyword evidence="3" id="KW-0479">Metal-binding</keyword>
<dbReference type="EMBL" id="QFVR01000023">
    <property type="protein sequence ID" value="PWI24320.1"/>
    <property type="molecule type" value="Genomic_DNA"/>
</dbReference>
<sequence length="230" mass="25746">MKMNSMRDVRNVAKRDRPRERLQQFGAVSLSNQELLAIILGSGTKEESVLDISMKLLQHFDTLDNLKQATSEELQFIKGIGKVKATTLLAIFELGKRLHLPNSLDKVVVKYPTDAADFLMPHMSSLMQEHFVVVFLNVKNEIIHKQTIFIGSLNVSIVHPREIFREAVKRSAASIICAHNHPSGNPTPSPEDIAVTKRIAEAGMIIGIDLLDHLIIGDYTYLSMKAKGFF</sequence>
<gene>
    <name evidence="9" type="ORF">DEX24_13940</name>
</gene>
<dbReference type="Gene3D" id="1.10.150.20">
    <property type="entry name" value="5' to 3' exonuclease, C-terminal subdomain"/>
    <property type="match status" value="1"/>
</dbReference>
<dbReference type="GO" id="GO:0006508">
    <property type="term" value="P:proteolysis"/>
    <property type="evidence" value="ECO:0007669"/>
    <property type="project" value="UniProtKB-KW"/>
</dbReference>
<evidence type="ECO:0000313" key="10">
    <source>
        <dbReference type="Proteomes" id="UP000245938"/>
    </source>
</evidence>
<dbReference type="Pfam" id="PF04002">
    <property type="entry name" value="RadC"/>
    <property type="match status" value="1"/>
</dbReference>
<evidence type="ECO:0000256" key="6">
    <source>
        <dbReference type="ARBA" id="ARBA00023049"/>
    </source>
</evidence>
<organism evidence="9 10">
    <name type="scientific">Kurthia sibirica</name>
    <dbReference type="NCBI Taxonomy" id="202750"/>
    <lineage>
        <taxon>Bacteria</taxon>
        <taxon>Bacillati</taxon>
        <taxon>Bacillota</taxon>
        <taxon>Bacilli</taxon>
        <taxon>Bacillales</taxon>
        <taxon>Caryophanaceae</taxon>
        <taxon>Kurthia</taxon>
    </lineage>
</organism>
<keyword evidence="5" id="KW-0862">Zinc</keyword>
<evidence type="ECO:0000256" key="3">
    <source>
        <dbReference type="ARBA" id="ARBA00022723"/>
    </source>
</evidence>
<dbReference type="SUPFAM" id="SSF102712">
    <property type="entry name" value="JAB1/MPN domain"/>
    <property type="match status" value="1"/>
</dbReference>
<dbReference type="NCBIfam" id="NF000642">
    <property type="entry name" value="PRK00024.1"/>
    <property type="match status" value="1"/>
</dbReference>
<dbReference type="RefSeq" id="WP_109307028.1">
    <property type="nucleotide sequence ID" value="NZ_BJUF01000027.1"/>
</dbReference>
<name>A0A2U3AIG6_9BACL</name>
<dbReference type="Gene3D" id="3.40.140.10">
    <property type="entry name" value="Cytidine Deaminase, domain 2"/>
    <property type="match status" value="1"/>
</dbReference>
<dbReference type="NCBIfam" id="TIGR00608">
    <property type="entry name" value="radc"/>
    <property type="match status" value="1"/>
</dbReference>
<keyword evidence="2" id="KW-0645">Protease</keyword>